<dbReference type="GO" id="GO:0004523">
    <property type="term" value="F:RNA-DNA hybrid ribonuclease activity"/>
    <property type="evidence" value="ECO:0007669"/>
    <property type="project" value="InterPro"/>
</dbReference>
<sequence length="222" mass="25145">MMVGLKLVKSLNITEVLVNGDSKLLIDRIQGKCEVKSEVLKKYHSKVVSLAQGFARISFRHIPQEENEESDRLSRLATTYYSDLPEGVSVEMCNQPAYEECSVCNIKGVVSVDWRTPIIQYLSKDLLPADKYEAQKIQNRSFEFQIYQEELYRKSWDGPLLLCVSTEDIPKVLAEGWCGSHIRARSLAIKITKGGYYCPILVKDALSYVKKCDACQRLGNAP</sequence>
<dbReference type="PANTHER" id="PTHR48475">
    <property type="entry name" value="RIBONUCLEASE H"/>
    <property type="match status" value="1"/>
</dbReference>
<protein>
    <recommendedName>
        <fullName evidence="1">RNase H type-1 domain-containing protein</fullName>
    </recommendedName>
</protein>
<evidence type="ECO:0000313" key="2">
    <source>
        <dbReference type="EMBL" id="GAA0165005.1"/>
    </source>
</evidence>
<dbReference type="AlphaFoldDB" id="A0AAV3QQ69"/>
<accession>A0AAV3QQ69</accession>
<dbReference type="PANTHER" id="PTHR48475:SF2">
    <property type="entry name" value="RIBONUCLEASE H"/>
    <property type="match status" value="1"/>
</dbReference>
<dbReference type="InterPro" id="IPR012337">
    <property type="entry name" value="RNaseH-like_sf"/>
</dbReference>
<dbReference type="SUPFAM" id="SSF53098">
    <property type="entry name" value="Ribonuclease H-like"/>
    <property type="match status" value="1"/>
</dbReference>
<dbReference type="InterPro" id="IPR002156">
    <property type="entry name" value="RNaseH_domain"/>
</dbReference>
<dbReference type="EMBL" id="BAABME010022098">
    <property type="protein sequence ID" value="GAA0165005.1"/>
    <property type="molecule type" value="Genomic_DNA"/>
</dbReference>
<feature type="domain" description="RNase H type-1" evidence="1">
    <location>
        <begin position="2"/>
        <end position="75"/>
    </location>
</feature>
<dbReference type="Gene3D" id="1.10.340.70">
    <property type="match status" value="1"/>
</dbReference>
<keyword evidence="3" id="KW-1185">Reference proteome</keyword>
<dbReference type="Gene3D" id="3.30.420.10">
    <property type="entry name" value="Ribonuclease H-like superfamily/Ribonuclease H"/>
    <property type="match status" value="1"/>
</dbReference>
<reference evidence="2 3" key="1">
    <citation type="submission" date="2024-01" db="EMBL/GenBank/DDBJ databases">
        <title>The complete chloroplast genome sequence of Lithospermum erythrorhizon: insights into the phylogenetic relationship among Boraginaceae species and the maternal lineages of purple gromwells.</title>
        <authorList>
            <person name="Okada T."/>
            <person name="Watanabe K."/>
        </authorList>
    </citation>
    <scope>NUCLEOTIDE SEQUENCE [LARGE SCALE GENOMIC DNA]</scope>
</reference>
<organism evidence="2 3">
    <name type="scientific">Lithospermum erythrorhizon</name>
    <name type="common">Purple gromwell</name>
    <name type="synonym">Lithospermum officinale var. erythrorhizon</name>
    <dbReference type="NCBI Taxonomy" id="34254"/>
    <lineage>
        <taxon>Eukaryota</taxon>
        <taxon>Viridiplantae</taxon>
        <taxon>Streptophyta</taxon>
        <taxon>Embryophyta</taxon>
        <taxon>Tracheophyta</taxon>
        <taxon>Spermatophyta</taxon>
        <taxon>Magnoliopsida</taxon>
        <taxon>eudicotyledons</taxon>
        <taxon>Gunneridae</taxon>
        <taxon>Pentapetalae</taxon>
        <taxon>asterids</taxon>
        <taxon>lamiids</taxon>
        <taxon>Boraginales</taxon>
        <taxon>Boraginaceae</taxon>
        <taxon>Boraginoideae</taxon>
        <taxon>Lithospermeae</taxon>
        <taxon>Lithospermum</taxon>
    </lineage>
</organism>
<comment type="caution">
    <text evidence="2">The sequence shown here is derived from an EMBL/GenBank/DDBJ whole genome shotgun (WGS) entry which is preliminary data.</text>
</comment>
<evidence type="ECO:0000313" key="3">
    <source>
        <dbReference type="Proteomes" id="UP001454036"/>
    </source>
</evidence>
<name>A0AAV3QQ69_LITER</name>
<evidence type="ECO:0000259" key="1">
    <source>
        <dbReference type="Pfam" id="PF13456"/>
    </source>
</evidence>
<gene>
    <name evidence="2" type="ORF">LIER_39895</name>
</gene>
<dbReference type="Proteomes" id="UP001454036">
    <property type="component" value="Unassembled WGS sequence"/>
</dbReference>
<proteinExistence type="predicted"/>
<dbReference type="InterPro" id="IPR036397">
    <property type="entry name" value="RNaseH_sf"/>
</dbReference>
<dbReference type="Pfam" id="PF13456">
    <property type="entry name" value="RVT_3"/>
    <property type="match status" value="1"/>
</dbReference>
<dbReference type="GO" id="GO:0003676">
    <property type="term" value="F:nucleic acid binding"/>
    <property type="evidence" value="ECO:0007669"/>
    <property type="project" value="InterPro"/>
</dbReference>